<dbReference type="Pfam" id="PF06739">
    <property type="entry name" value="SBBP"/>
    <property type="match status" value="3"/>
</dbReference>
<evidence type="ECO:0000313" key="2">
    <source>
        <dbReference type="EMBL" id="WNZ25743.1"/>
    </source>
</evidence>
<reference evidence="2" key="1">
    <citation type="submission" date="2020-05" db="EMBL/GenBank/DDBJ databases">
        <authorList>
            <person name="Zhu T."/>
            <person name="Keshari N."/>
            <person name="Lu X."/>
        </authorList>
    </citation>
    <scope>NUCLEOTIDE SEQUENCE</scope>
    <source>
        <strain evidence="2">NK1-12</strain>
    </source>
</reference>
<evidence type="ECO:0000256" key="1">
    <source>
        <dbReference type="SAM" id="MobiDB-lite"/>
    </source>
</evidence>
<dbReference type="InterPro" id="IPR052918">
    <property type="entry name" value="Motility_Chemotaxis_Reg"/>
</dbReference>
<dbReference type="Gene3D" id="2.120.10.30">
    <property type="entry name" value="TolB, C-terminal domain"/>
    <property type="match status" value="2"/>
</dbReference>
<protein>
    <recommendedName>
        <fullName evidence="3">Beta-propeller repeat protein</fullName>
    </recommendedName>
</protein>
<dbReference type="RefSeq" id="WP_316431907.1">
    <property type="nucleotide sequence ID" value="NZ_CP053586.1"/>
</dbReference>
<gene>
    <name evidence="2" type="ORF">HJG54_24830</name>
</gene>
<dbReference type="AlphaFoldDB" id="A0AA97ARR4"/>
<feature type="compositionally biased region" description="Polar residues" evidence="1">
    <location>
        <begin position="142"/>
        <end position="158"/>
    </location>
</feature>
<evidence type="ECO:0008006" key="3">
    <source>
        <dbReference type="Google" id="ProtNLM"/>
    </source>
</evidence>
<dbReference type="PANTHER" id="PTHR35580:SF1">
    <property type="entry name" value="PHYTASE-LIKE DOMAIN-CONTAINING PROTEIN"/>
    <property type="match status" value="1"/>
</dbReference>
<dbReference type="EMBL" id="CP053586">
    <property type="protein sequence ID" value="WNZ25743.1"/>
    <property type="molecule type" value="Genomic_DNA"/>
</dbReference>
<sequence>MPRDIAKSTLAAAKPLNLSTSLDAFKGGLGASNRDDLFRFRFDRASSFNLDLATDKGGVLGVQVFSLKGAKKRVLRAIGRKAFSTLKPSDIKKFLQPIANQTFANGKDGTLTLNLPAGEFYLRFHQRRGRSSYGAKLAAQPLASSAPNTPGNSTPQPVPTALNTFSRRWLQQFGTSGNDYTYGTAVDRSGNLYMAGVANAGSGPAGDGFIAKYAVDGTQLWRRSIDTPGADVAFDVAVDDAGNYYVTGATVTGSGSATNSDVFVTKYNSDGLQQWIKTIATTVDVSGTIRNGLDAGLSLALNGNNLYISGLVGAFPLPSLGKAFIAKYDATTGAVDSAFGGAGTGRVEFGVADASAAVDLVVSNGVLYTTGITGAAVALSGSGIRPAGGDAFVSAFDGVSGATLWSQTLASNGTSQDYARGIALFGSDLYITGQTSGSLPGNTSAGGRSDAFLAKYNAQTGTPQWVRQFGSNGIEESQGIAIDSAGKIYITGETDKALFGGASGKTDIWVAQYDSSGNRSGSAQFGTNQADEAYGIVVDAAGNVYLAGQTQGVLSGLAGAGKYDAWVAQYGVLPTG</sequence>
<name>A0AA97ARR4_9CYAN</name>
<feature type="region of interest" description="Disordered" evidence="1">
    <location>
        <begin position="136"/>
        <end position="158"/>
    </location>
</feature>
<proteinExistence type="predicted"/>
<dbReference type="SUPFAM" id="SSF63829">
    <property type="entry name" value="Calcium-dependent phosphotriesterase"/>
    <property type="match status" value="1"/>
</dbReference>
<organism evidence="2">
    <name type="scientific">Leptolyngbya sp. NK1-12</name>
    <dbReference type="NCBI Taxonomy" id="2547451"/>
    <lineage>
        <taxon>Bacteria</taxon>
        <taxon>Bacillati</taxon>
        <taxon>Cyanobacteriota</taxon>
        <taxon>Cyanophyceae</taxon>
        <taxon>Leptolyngbyales</taxon>
        <taxon>Leptolyngbyaceae</taxon>
        <taxon>Leptolyngbya group</taxon>
        <taxon>Leptolyngbya</taxon>
    </lineage>
</organism>
<dbReference type="InterPro" id="IPR010620">
    <property type="entry name" value="SBBP_repeat"/>
</dbReference>
<dbReference type="InterPro" id="IPR011042">
    <property type="entry name" value="6-blade_b-propeller_TolB-like"/>
</dbReference>
<accession>A0AA97ARR4</accession>
<dbReference type="PANTHER" id="PTHR35580">
    <property type="entry name" value="CELL SURFACE GLYCOPROTEIN (S-LAYER PROTEIN)-LIKE PROTEIN"/>
    <property type="match status" value="1"/>
</dbReference>